<dbReference type="InterPro" id="IPR011990">
    <property type="entry name" value="TPR-like_helical_dom_sf"/>
</dbReference>
<proteinExistence type="predicted"/>
<organism evidence="2 3">
    <name type="scientific">Populus deltoides</name>
    <name type="common">Eastern poplar</name>
    <name type="synonym">Eastern cottonwood</name>
    <dbReference type="NCBI Taxonomy" id="3696"/>
    <lineage>
        <taxon>Eukaryota</taxon>
        <taxon>Viridiplantae</taxon>
        <taxon>Streptophyta</taxon>
        <taxon>Embryophyta</taxon>
        <taxon>Tracheophyta</taxon>
        <taxon>Spermatophyta</taxon>
        <taxon>Magnoliopsida</taxon>
        <taxon>eudicotyledons</taxon>
        <taxon>Gunneridae</taxon>
        <taxon>Pentapetalae</taxon>
        <taxon>rosids</taxon>
        <taxon>fabids</taxon>
        <taxon>Malpighiales</taxon>
        <taxon>Salicaceae</taxon>
        <taxon>Saliceae</taxon>
        <taxon>Populus</taxon>
    </lineage>
</organism>
<dbReference type="Proteomes" id="UP000807159">
    <property type="component" value="Chromosome 2"/>
</dbReference>
<evidence type="ECO:0000256" key="1">
    <source>
        <dbReference type="SAM" id="Phobius"/>
    </source>
</evidence>
<reference evidence="2" key="1">
    <citation type="journal article" date="2021" name="J. Hered.">
        <title>Genome Assembly of Salicaceae Populus deltoides (Eastern Cottonwood) I-69 Based on Nanopore Sequencing and Hi-C Technologies.</title>
        <authorList>
            <person name="Bai S."/>
            <person name="Wu H."/>
            <person name="Zhang J."/>
            <person name="Pan Z."/>
            <person name="Zhao W."/>
            <person name="Li Z."/>
            <person name="Tong C."/>
        </authorList>
    </citation>
    <scope>NUCLEOTIDE SEQUENCE</scope>
    <source>
        <tissue evidence="2">Leaf</tissue>
    </source>
</reference>
<dbReference type="PANTHER" id="PTHR36777">
    <property type="entry name" value="EXPRESSED PROTEIN"/>
    <property type="match status" value="1"/>
</dbReference>
<name>A0A8T2ZJ87_POPDE</name>
<keyword evidence="1" id="KW-0812">Transmembrane</keyword>
<evidence type="ECO:0000313" key="2">
    <source>
        <dbReference type="EMBL" id="KAH8517583.1"/>
    </source>
</evidence>
<feature type="transmembrane region" description="Helical" evidence="1">
    <location>
        <begin position="102"/>
        <end position="119"/>
    </location>
</feature>
<dbReference type="Gene3D" id="1.25.40.10">
    <property type="entry name" value="Tetratricopeptide repeat domain"/>
    <property type="match status" value="1"/>
</dbReference>
<accession>A0A8T2ZJ87</accession>
<keyword evidence="1" id="KW-1133">Transmembrane helix</keyword>
<sequence length="315" mass="35524">MAAPSLILFHTNNLSSPFPLSSPKRYKNQTLNENSFLNLKKQSLLPNLRVKNPRTKNPRSAPVVVFAAQSNFLKVVQTVWKVGKDGIETGTNLVPNSVPRPIARVAVTFVVLAVSLFLLKSFLSTVFFALATMGLVYFTFIALNKDQGPKGGGGTTLEDPEEEARRIMEKYNLCKIGQVEEGKQLHGFVVKAGLQVVRDKRKVQGNGVLWNVIIDGYTRMEDLIASRDSFDSMPNKSLVSWNAMISDMHRIDILWRQWRCFVVSNWEIVSKLCLCMNWEGIAEVRLKMKEMGERKGLGFCWIELDGGDTWIVKDL</sequence>
<comment type="caution">
    <text evidence="2">The sequence shown here is derived from an EMBL/GenBank/DDBJ whole genome shotgun (WGS) entry which is preliminary data.</text>
</comment>
<keyword evidence="3" id="KW-1185">Reference proteome</keyword>
<feature type="transmembrane region" description="Helical" evidence="1">
    <location>
        <begin position="125"/>
        <end position="143"/>
    </location>
</feature>
<evidence type="ECO:0000313" key="3">
    <source>
        <dbReference type="Proteomes" id="UP000807159"/>
    </source>
</evidence>
<keyword evidence="1" id="KW-0472">Membrane</keyword>
<dbReference type="PANTHER" id="PTHR36777:SF2">
    <property type="entry name" value="EXPRESSED PROTEIN"/>
    <property type="match status" value="1"/>
</dbReference>
<dbReference type="EMBL" id="JACEGQ020000002">
    <property type="protein sequence ID" value="KAH8517583.1"/>
    <property type="molecule type" value="Genomic_DNA"/>
</dbReference>
<dbReference type="AlphaFoldDB" id="A0A8T2ZJ87"/>
<protein>
    <submittedName>
        <fullName evidence="2">Uncharacterized protein</fullName>
    </submittedName>
</protein>
<gene>
    <name evidence="2" type="ORF">H0E87_005490</name>
</gene>